<accession>A0A2P4ZCU3</accession>
<organism evidence="2 3">
    <name type="scientific">Trichoderma gamsii</name>
    <dbReference type="NCBI Taxonomy" id="398673"/>
    <lineage>
        <taxon>Eukaryota</taxon>
        <taxon>Fungi</taxon>
        <taxon>Dikarya</taxon>
        <taxon>Ascomycota</taxon>
        <taxon>Pezizomycotina</taxon>
        <taxon>Sordariomycetes</taxon>
        <taxon>Hypocreomycetidae</taxon>
        <taxon>Hypocreales</taxon>
        <taxon>Hypocreaceae</taxon>
        <taxon>Trichoderma</taxon>
    </lineage>
</organism>
<dbReference type="Proteomes" id="UP000054821">
    <property type="component" value="Unassembled WGS sequence"/>
</dbReference>
<dbReference type="RefSeq" id="XP_018659407.1">
    <property type="nucleotide sequence ID" value="XM_018807420.1"/>
</dbReference>
<proteinExistence type="predicted"/>
<sequence>MLSLHRFLFTFLAISPLAACHRSFETTVLHQFTSPSWAENLAVCDNGDILFTMISPSASLYRIANPQSSNPTTTLVHTFPDVESLLGIAELKPNFFVVVGTNASGVVAIPGTGILWSVDFSVSSSSPLITEITALPQVSYPNGMTALPENDSAVLLADSTLGCVWRIDIHTKAVDIAVQLPQMEPPSTASTPIGINGVHATQDPFGSTVLYWSNSFETTIYSINIDGCTGAMLSGQQEPRIRARAEDGYLFIDDFAIDSKGGIWAAANFNNTVLYASVKSHILRPVVGSENSLLMAGYTSCCFGRRSGTDNVLYVTNSGAEVYPVNGTLTMGANVVAINV</sequence>
<dbReference type="InterPro" id="IPR052998">
    <property type="entry name" value="Hetero-Diels-Alderase-like"/>
</dbReference>
<feature type="chain" id="PRO_5015201629" description="SMP-30/Gluconolactonase/LRE-like region domain-containing protein" evidence="1">
    <location>
        <begin position="21"/>
        <end position="340"/>
    </location>
</feature>
<gene>
    <name evidence="2" type="ORF">TGAM01_v208974</name>
</gene>
<dbReference type="InterPro" id="IPR011042">
    <property type="entry name" value="6-blade_b-propeller_TolB-like"/>
</dbReference>
<feature type="signal peptide" evidence="1">
    <location>
        <begin position="1"/>
        <end position="20"/>
    </location>
</feature>
<reference evidence="2 3" key="1">
    <citation type="journal article" date="2016" name="Genome Announc.">
        <title>Draft Whole-Genome Sequence of Trichoderma gamsii T6085, a Promising Biocontrol Agent of Fusarium Head Blight on Wheat.</title>
        <authorList>
            <person name="Baroncelli R."/>
            <person name="Zapparata A."/>
            <person name="Piaggeschi G."/>
            <person name="Sarrocco S."/>
            <person name="Vannacci G."/>
        </authorList>
    </citation>
    <scope>NUCLEOTIDE SEQUENCE [LARGE SCALE GENOMIC DNA]</scope>
    <source>
        <strain evidence="2 3">T6085</strain>
    </source>
</reference>
<dbReference type="Gene3D" id="2.120.10.30">
    <property type="entry name" value="TolB, C-terminal domain"/>
    <property type="match status" value="1"/>
</dbReference>
<dbReference type="EMBL" id="JPDN02000041">
    <property type="protein sequence ID" value="PON22100.1"/>
    <property type="molecule type" value="Genomic_DNA"/>
</dbReference>
<evidence type="ECO:0008006" key="4">
    <source>
        <dbReference type="Google" id="ProtNLM"/>
    </source>
</evidence>
<evidence type="ECO:0000313" key="2">
    <source>
        <dbReference type="EMBL" id="PON22100.1"/>
    </source>
</evidence>
<dbReference type="PANTHER" id="PTHR42060:SF1">
    <property type="entry name" value="NHL REPEAT-CONTAINING PROTEIN"/>
    <property type="match status" value="1"/>
</dbReference>
<protein>
    <recommendedName>
        <fullName evidence="4">SMP-30/Gluconolactonase/LRE-like region domain-containing protein</fullName>
    </recommendedName>
</protein>
<dbReference type="PANTHER" id="PTHR42060">
    <property type="entry name" value="NHL REPEAT-CONTAINING PROTEIN-RELATED"/>
    <property type="match status" value="1"/>
</dbReference>
<keyword evidence="3" id="KW-1185">Reference proteome</keyword>
<dbReference type="GeneID" id="29987503"/>
<evidence type="ECO:0000256" key="1">
    <source>
        <dbReference type="SAM" id="SignalP"/>
    </source>
</evidence>
<keyword evidence="1" id="KW-0732">Signal</keyword>
<name>A0A2P4ZCU3_9HYPO</name>
<dbReference type="SUPFAM" id="SSF63829">
    <property type="entry name" value="Calcium-dependent phosphotriesterase"/>
    <property type="match status" value="1"/>
</dbReference>
<evidence type="ECO:0000313" key="3">
    <source>
        <dbReference type="Proteomes" id="UP000054821"/>
    </source>
</evidence>
<dbReference type="AlphaFoldDB" id="A0A2P4ZCU3"/>
<comment type="caution">
    <text evidence="2">The sequence shown here is derived from an EMBL/GenBank/DDBJ whole genome shotgun (WGS) entry which is preliminary data.</text>
</comment>
<dbReference type="STRING" id="398673.A0A2P4ZCU3"/>